<sequence length="77" mass="8790">MLLNFKPIQQTDALVPHAPWIIYVVRRCVIDKGTGETFRPDFSRRILNTNNIIVLKPRPLSPLEISLLPASANHYPL</sequence>
<accession>A0A1C7MJ53</accession>
<reference evidence="1 2" key="1">
    <citation type="submission" date="2016-03" db="EMBL/GenBank/DDBJ databases">
        <title>Whole genome sequencing of Grifola frondosa 9006-11.</title>
        <authorList>
            <person name="Min B."/>
            <person name="Park H."/>
            <person name="Kim J.-G."/>
            <person name="Cho H."/>
            <person name="Oh Y.-L."/>
            <person name="Kong W.-S."/>
            <person name="Choi I.-G."/>
        </authorList>
    </citation>
    <scope>NUCLEOTIDE SEQUENCE [LARGE SCALE GENOMIC DNA]</scope>
    <source>
        <strain evidence="1 2">9006-11</strain>
    </source>
</reference>
<gene>
    <name evidence="1" type="ORF">A0H81_03636</name>
</gene>
<name>A0A1C7MJ53_GRIFR</name>
<dbReference type="EMBL" id="LUGG01000003">
    <property type="protein sequence ID" value="OBZ76892.1"/>
    <property type="molecule type" value="Genomic_DNA"/>
</dbReference>
<comment type="caution">
    <text evidence="1">The sequence shown here is derived from an EMBL/GenBank/DDBJ whole genome shotgun (WGS) entry which is preliminary data.</text>
</comment>
<dbReference type="Proteomes" id="UP000092993">
    <property type="component" value="Unassembled WGS sequence"/>
</dbReference>
<protein>
    <submittedName>
        <fullName evidence="1">Uncharacterized protein</fullName>
    </submittedName>
</protein>
<evidence type="ECO:0000313" key="1">
    <source>
        <dbReference type="EMBL" id="OBZ76892.1"/>
    </source>
</evidence>
<keyword evidence="2" id="KW-1185">Reference proteome</keyword>
<proteinExistence type="predicted"/>
<organism evidence="1 2">
    <name type="scientific">Grifola frondosa</name>
    <name type="common">Maitake</name>
    <name type="synonym">Polyporus frondosus</name>
    <dbReference type="NCBI Taxonomy" id="5627"/>
    <lineage>
        <taxon>Eukaryota</taxon>
        <taxon>Fungi</taxon>
        <taxon>Dikarya</taxon>
        <taxon>Basidiomycota</taxon>
        <taxon>Agaricomycotina</taxon>
        <taxon>Agaricomycetes</taxon>
        <taxon>Polyporales</taxon>
        <taxon>Grifolaceae</taxon>
        <taxon>Grifola</taxon>
    </lineage>
</organism>
<evidence type="ECO:0000313" key="2">
    <source>
        <dbReference type="Proteomes" id="UP000092993"/>
    </source>
</evidence>
<dbReference type="AlphaFoldDB" id="A0A1C7MJ53"/>